<accession>A0A368KI44</accession>
<comment type="caution">
    <text evidence="1">The sequence shown here is derived from an EMBL/GenBank/DDBJ whole genome shotgun (WGS) entry which is preliminary data.</text>
</comment>
<organism evidence="1 2">
    <name type="scientific">Rhodanobacter denitrificans</name>
    <dbReference type="NCBI Taxonomy" id="666685"/>
    <lineage>
        <taxon>Bacteria</taxon>
        <taxon>Pseudomonadati</taxon>
        <taxon>Pseudomonadota</taxon>
        <taxon>Gammaproteobacteria</taxon>
        <taxon>Lysobacterales</taxon>
        <taxon>Rhodanobacteraceae</taxon>
        <taxon>Rhodanobacter</taxon>
    </lineage>
</organism>
<reference evidence="1 2" key="1">
    <citation type="submission" date="2018-05" db="EMBL/GenBank/DDBJ databases">
        <title>Draft genome sequence of Rhodanobacter denitrificans Yn1 isolated from gold copper mine.</title>
        <authorList>
            <person name="Yang N."/>
            <person name="Mazhar H.S."/>
            <person name="Rensing C."/>
        </authorList>
    </citation>
    <scope>NUCLEOTIDE SEQUENCE [LARGE SCALE GENOMIC DNA]</scope>
    <source>
        <strain evidence="1 2">Yn1</strain>
    </source>
</reference>
<dbReference type="OrthoDB" id="582700at2"/>
<name>A0A368KI44_9GAMM</name>
<evidence type="ECO:0000313" key="2">
    <source>
        <dbReference type="Proteomes" id="UP000252387"/>
    </source>
</evidence>
<keyword evidence="2" id="KW-1185">Reference proteome</keyword>
<dbReference type="RefSeq" id="WP_068205447.1">
    <property type="nucleotide sequence ID" value="NZ_CP088925.1"/>
</dbReference>
<protein>
    <submittedName>
        <fullName evidence="1">Transposase</fullName>
    </submittedName>
</protein>
<proteinExistence type="predicted"/>
<gene>
    <name evidence="1" type="ORF">DEO45_02355</name>
</gene>
<sequence>MTQRSNSTGRIDAASPRGGVDVIGLQKLRATFDTTHLLRAVDDLDTVRAVLVDPDELRADLLRLHGMAHTLINGGALSATSVDETITELAADIEAELESMSALLLTIRQRIRPLLTLTPDDG</sequence>
<dbReference type="EMBL" id="QFWQ01000003">
    <property type="protein sequence ID" value="RCS30645.1"/>
    <property type="molecule type" value="Genomic_DNA"/>
</dbReference>
<dbReference type="InterPro" id="IPR049837">
    <property type="entry name" value="TnpC_reg-like"/>
</dbReference>
<dbReference type="NCBIfam" id="NF041282">
    <property type="entry name" value="TnpC_regulator"/>
    <property type="match status" value="1"/>
</dbReference>
<dbReference type="Proteomes" id="UP000252387">
    <property type="component" value="Unassembled WGS sequence"/>
</dbReference>
<evidence type="ECO:0000313" key="1">
    <source>
        <dbReference type="EMBL" id="RCS30645.1"/>
    </source>
</evidence>
<dbReference type="AlphaFoldDB" id="A0A368KI44"/>